<dbReference type="EMBL" id="QFOD01000006">
    <property type="protein sequence ID" value="PZP33247.1"/>
    <property type="molecule type" value="Genomic_DNA"/>
</dbReference>
<dbReference type="Proteomes" id="UP000249633">
    <property type="component" value="Unassembled WGS sequence"/>
</dbReference>
<dbReference type="InterPro" id="IPR000182">
    <property type="entry name" value="GNAT_dom"/>
</dbReference>
<evidence type="ECO:0000313" key="2">
    <source>
        <dbReference type="EMBL" id="PZP33247.1"/>
    </source>
</evidence>
<evidence type="ECO:0000313" key="3">
    <source>
        <dbReference type="Proteomes" id="UP000249633"/>
    </source>
</evidence>
<protein>
    <submittedName>
        <fullName evidence="2">GNAT family N-acetyltransferase</fullName>
    </submittedName>
</protein>
<dbReference type="InterPro" id="IPR016181">
    <property type="entry name" value="Acyl_CoA_acyltransferase"/>
</dbReference>
<dbReference type="AlphaFoldDB" id="A0A2W5DVN2"/>
<keyword evidence="2" id="KW-0808">Transferase</keyword>
<organism evidence="2 3">
    <name type="scientific">Roseateles depolymerans</name>
    <dbReference type="NCBI Taxonomy" id="76731"/>
    <lineage>
        <taxon>Bacteria</taxon>
        <taxon>Pseudomonadati</taxon>
        <taxon>Pseudomonadota</taxon>
        <taxon>Betaproteobacteria</taxon>
        <taxon>Burkholderiales</taxon>
        <taxon>Sphaerotilaceae</taxon>
        <taxon>Roseateles</taxon>
    </lineage>
</organism>
<feature type="domain" description="N-acetyltransferase" evidence="1">
    <location>
        <begin position="4"/>
        <end position="167"/>
    </location>
</feature>
<name>A0A2W5DVN2_9BURK</name>
<dbReference type="SUPFAM" id="SSF55729">
    <property type="entry name" value="Acyl-CoA N-acyltransferases (Nat)"/>
    <property type="match status" value="1"/>
</dbReference>
<reference evidence="2 3" key="1">
    <citation type="submission" date="2017-08" db="EMBL/GenBank/DDBJ databases">
        <title>Infants hospitalized years apart are colonized by the same room-sourced microbial strains.</title>
        <authorList>
            <person name="Brooks B."/>
            <person name="Olm M.R."/>
            <person name="Firek B.A."/>
            <person name="Baker R."/>
            <person name="Thomas B.C."/>
            <person name="Morowitz M.J."/>
            <person name="Banfield J.F."/>
        </authorList>
    </citation>
    <scope>NUCLEOTIDE SEQUENCE [LARGE SCALE GENOMIC DNA]</scope>
    <source>
        <strain evidence="2">S2_012_000_R2_81</strain>
    </source>
</reference>
<dbReference type="Pfam" id="PF13302">
    <property type="entry name" value="Acetyltransf_3"/>
    <property type="match status" value="1"/>
</dbReference>
<gene>
    <name evidence="2" type="ORF">DI603_07660</name>
</gene>
<dbReference type="InterPro" id="IPR051531">
    <property type="entry name" value="N-acetyltransferase"/>
</dbReference>
<sequence>MSVMRLRRLAPSDLAAFQAYRQDPEVGRWQGWMPWPDEQALDFLQDMASAPLLQPGHWSQLGIADPVSDALLGDVGLFVSADGQEAELGFSLAREVQGRGIASAAVRAAVQLLLADTPVEVIHAQTDARNLACLRLLERLGAIQVARVETEFRGQPCVEFRYELARR</sequence>
<comment type="caution">
    <text evidence="2">The sequence shown here is derived from an EMBL/GenBank/DDBJ whole genome shotgun (WGS) entry which is preliminary data.</text>
</comment>
<accession>A0A2W5DVN2</accession>
<dbReference type="PROSITE" id="PS51186">
    <property type="entry name" value="GNAT"/>
    <property type="match status" value="1"/>
</dbReference>
<dbReference type="GO" id="GO:0016747">
    <property type="term" value="F:acyltransferase activity, transferring groups other than amino-acyl groups"/>
    <property type="evidence" value="ECO:0007669"/>
    <property type="project" value="InterPro"/>
</dbReference>
<dbReference type="PANTHER" id="PTHR43792">
    <property type="entry name" value="GNAT FAMILY, PUTATIVE (AFU_ORTHOLOGUE AFUA_3G00765)-RELATED-RELATED"/>
    <property type="match status" value="1"/>
</dbReference>
<dbReference type="Gene3D" id="3.40.630.30">
    <property type="match status" value="1"/>
</dbReference>
<evidence type="ECO:0000259" key="1">
    <source>
        <dbReference type="PROSITE" id="PS51186"/>
    </source>
</evidence>
<proteinExistence type="predicted"/>